<evidence type="ECO:0000256" key="5">
    <source>
        <dbReference type="ARBA" id="ARBA00022840"/>
    </source>
</evidence>
<comment type="similarity">
    <text evidence="1">Belongs to the four-carbon acid sugar kinase family.</text>
</comment>
<keyword evidence="3" id="KW-0547">Nucleotide-binding</keyword>
<dbReference type="AlphaFoldDB" id="A0A518K9H7"/>
<keyword evidence="2" id="KW-0808">Transferase</keyword>
<dbReference type="InterPro" id="IPR010737">
    <property type="entry name" value="4-carb_acid_sugar_kinase_N"/>
</dbReference>
<dbReference type="InterPro" id="IPR037051">
    <property type="entry name" value="4-carb_acid_sugar_kinase_N_sf"/>
</dbReference>
<feature type="domain" description="Four-carbon acid sugar kinase N-terminal" evidence="7">
    <location>
        <begin position="5"/>
        <end position="249"/>
    </location>
</feature>
<dbReference type="KEGG" id="bmei:Spa11_26330"/>
<reference evidence="9 10" key="1">
    <citation type="submission" date="2019-02" db="EMBL/GenBank/DDBJ databases">
        <title>Deep-cultivation of Planctomycetes and their phenomic and genomic characterization uncovers novel biology.</title>
        <authorList>
            <person name="Wiegand S."/>
            <person name="Jogler M."/>
            <person name="Boedeker C."/>
            <person name="Pinto D."/>
            <person name="Vollmers J."/>
            <person name="Rivas-Marin E."/>
            <person name="Kohn T."/>
            <person name="Peeters S.H."/>
            <person name="Heuer A."/>
            <person name="Rast P."/>
            <person name="Oberbeckmann S."/>
            <person name="Bunk B."/>
            <person name="Jeske O."/>
            <person name="Meyerdierks A."/>
            <person name="Storesund J.E."/>
            <person name="Kallscheuer N."/>
            <person name="Luecker S."/>
            <person name="Lage O.M."/>
            <person name="Pohl T."/>
            <person name="Merkel B.J."/>
            <person name="Hornburger P."/>
            <person name="Mueller R.-W."/>
            <person name="Bruemmer F."/>
            <person name="Labrenz M."/>
            <person name="Spormann A.M."/>
            <person name="Op den Camp H."/>
            <person name="Overmann J."/>
            <person name="Amann R."/>
            <person name="Jetten M.S.M."/>
            <person name="Mascher T."/>
            <person name="Medema M.H."/>
            <person name="Devos D.P."/>
            <person name="Kaster A.-K."/>
            <person name="Ovreas L."/>
            <person name="Rohde M."/>
            <person name="Galperin M.Y."/>
            <person name="Jogler C."/>
        </authorList>
    </citation>
    <scope>NUCLEOTIDE SEQUENCE [LARGE SCALE GENOMIC DNA]</scope>
    <source>
        <strain evidence="9 10">Spa11</strain>
    </source>
</reference>
<protein>
    <recommendedName>
        <fullName evidence="11">Four-carbon acid sugar kinase family protein</fullName>
    </recommendedName>
</protein>
<evidence type="ECO:0000256" key="6">
    <source>
        <dbReference type="ARBA" id="ARBA00023277"/>
    </source>
</evidence>
<dbReference type="Pfam" id="PF07005">
    <property type="entry name" value="SBD_N"/>
    <property type="match status" value="1"/>
</dbReference>
<feature type="domain" description="Four-carbon acid sugar kinase nucleotide binding" evidence="8">
    <location>
        <begin position="271"/>
        <end position="427"/>
    </location>
</feature>
<dbReference type="Gene3D" id="3.40.50.10840">
    <property type="entry name" value="Putative sugar-binding, N-terminal domain"/>
    <property type="match status" value="1"/>
</dbReference>
<dbReference type="Pfam" id="PF17042">
    <property type="entry name" value="NBD_C"/>
    <property type="match status" value="1"/>
</dbReference>
<dbReference type="SUPFAM" id="SSF142764">
    <property type="entry name" value="YgbK-like"/>
    <property type="match status" value="1"/>
</dbReference>
<keyword evidence="5" id="KW-0067">ATP-binding</keyword>
<name>A0A518K9H7_9BACT</name>
<dbReference type="Proteomes" id="UP000316426">
    <property type="component" value="Chromosome"/>
</dbReference>
<dbReference type="GO" id="GO:0016301">
    <property type="term" value="F:kinase activity"/>
    <property type="evidence" value="ECO:0007669"/>
    <property type="project" value="UniProtKB-KW"/>
</dbReference>
<evidence type="ECO:0000256" key="4">
    <source>
        <dbReference type="ARBA" id="ARBA00022777"/>
    </source>
</evidence>
<evidence type="ECO:0000256" key="3">
    <source>
        <dbReference type="ARBA" id="ARBA00022741"/>
    </source>
</evidence>
<sequence length="434" mass="46363">MTLRLAYYADDFTGATDALEQLEKAGVRTRLFIEPPSRESLAKTPEVEAIGVAGRTRSLPTTEIDAVVRPALRALRDLGVANVHYKVCSTFDSSPETGSIGRVIDVGADELNRQFVPLVVGAPSLGRWCVFGNLFASYGIGANTPAFRLDRHPAMSRHPVTPADESDLRLHLEKQTNKRVALIDIRTVDRGPQAVVAAVERARRETASPIVLFDCLTEQNVTTIGAVLERFASPVSPLFSVGSSVIEAALASQWNLPTRRHDQPLPRGKLLIMAGSCSPITATQIDVAVQAGFALVTIDARSIERGDTSAIRNAAADTLTALDESPGVIVSSQGIDRNGLQLSAERLGTAFATIYDRVIEASELSLSLVAGGDTSSYAARSLGIESLSYHAPLSPGAPICRAHSANHLVDGSYLVFKGGQVGRPDFFASLLRQP</sequence>
<accession>A0A518K9H7</accession>
<evidence type="ECO:0000256" key="1">
    <source>
        <dbReference type="ARBA" id="ARBA00005715"/>
    </source>
</evidence>
<evidence type="ECO:0008006" key="11">
    <source>
        <dbReference type="Google" id="ProtNLM"/>
    </source>
</evidence>
<gene>
    <name evidence="9" type="ORF">Spa11_26330</name>
</gene>
<keyword evidence="4" id="KW-0418">Kinase</keyword>
<evidence type="ECO:0000313" key="10">
    <source>
        <dbReference type="Proteomes" id="UP000316426"/>
    </source>
</evidence>
<dbReference type="Gene3D" id="3.40.980.20">
    <property type="entry name" value="Four-carbon acid sugar kinase, nucleotide binding domain"/>
    <property type="match status" value="1"/>
</dbReference>
<dbReference type="InterPro" id="IPR042213">
    <property type="entry name" value="NBD_C_sf"/>
</dbReference>
<evidence type="ECO:0000313" key="9">
    <source>
        <dbReference type="EMBL" id="QDV74430.1"/>
    </source>
</evidence>
<dbReference type="GO" id="GO:0005524">
    <property type="term" value="F:ATP binding"/>
    <property type="evidence" value="ECO:0007669"/>
    <property type="project" value="UniProtKB-KW"/>
</dbReference>
<dbReference type="RefSeq" id="WP_197529364.1">
    <property type="nucleotide sequence ID" value="NZ_CP036349.1"/>
</dbReference>
<evidence type="ECO:0000256" key="2">
    <source>
        <dbReference type="ARBA" id="ARBA00022679"/>
    </source>
</evidence>
<keyword evidence="10" id="KW-1185">Reference proteome</keyword>
<evidence type="ECO:0000259" key="8">
    <source>
        <dbReference type="Pfam" id="PF17042"/>
    </source>
</evidence>
<evidence type="ECO:0000259" key="7">
    <source>
        <dbReference type="Pfam" id="PF07005"/>
    </source>
</evidence>
<organism evidence="9 10">
    <name type="scientific">Botrimarina mediterranea</name>
    <dbReference type="NCBI Taxonomy" id="2528022"/>
    <lineage>
        <taxon>Bacteria</taxon>
        <taxon>Pseudomonadati</taxon>
        <taxon>Planctomycetota</taxon>
        <taxon>Planctomycetia</taxon>
        <taxon>Pirellulales</taxon>
        <taxon>Lacipirellulaceae</taxon>
        <taxon>Botrimarina</taxon>
    </lineage>
</organism>
<dbReference type="EMBL" id="CP036349">
    <property type="protein sequence ID" value="QDV74430.1"/>
    <property type="molecule type" value="Genomic_DNA"/>
</dbReference>
<dbReference type="InterPro" id="IPR031475">
    <property type="entry name" value="NBD_C"/>
</dbReference>
<proteinExistence type="inferred from homology"/>
<keyword evidence="6" id="KW-0119">Carbohydrate metabolism</keyword>